<dbReference type="PANTHER" id="PTHR34186">
    <property type="entry name" value="CYANATE HYDRATASE"/>
    <property type="match status" value="1"/>
</dbReference>
<accession>A0A443QA97</accession>
<evidence type="ECO:0000259" key="4">
    <source>
        <dbReference type="SMART" id="SM01116"/>
    </source>
</evidence>
<keyword evidence="2 3" id="KW-0456">Lyase</keyword>
<comment type="caution">
    <text evidence="5">The sequence shown here is derived from an EMBL/GenBank/DDBJ whole genome shotgun (WGS) entry which is preliminary data.</text>
</comment>
<dbReference type="NCBIfam" id="NF002773">
    <property type="entry name" value="PRK02866.1"/>
    <property type="match status" value="1"/>
</dbReference>
<dbReference type="InterPro" id="IPR003712">
    <property type="entry name" value="Cyanate_lyase_C"/>
</dbReference>
<dbReference type="NCBIfam" id="TIGR00673">
    <property type="entry name" value="cynS"/>
    <property type="match status" value="1"/>
</dbReference>
<comment type="similarity">
    <text evidence="3">Belongs to the cyanase family.</text>
</comment>
<comment type="function">
    <text evidence="1 3">Catalyzes the reaction of cyanate with bicarbonate to produce ammonia and carbon dioxide.</text>
</comment>
<organism evidence="5 6">
    <name type="scientific">Dinothrombium tinctorium</name>
    <dbReference type="NCBI Taxonomy" id="1965070"/>
    <lineage>
        <taxon>Eukaryota</taxon>
        <taxon>Metazoa</taxon>
        <taxon>Ecdysozoa</taxon>
        <taxon>Arthropoda</taxon>
        <taxon>Chelicerata</taxon>
        <taxon>Arachnida</taxon>
        <taxon>Acari</taxon>
        <taxon>Acariformes</taxon>
        <taxon>Trombidiformes</taxon>
        <taxon>Prostigmata</taxon>
        <taxon>Anystina</taxon>
        <taxon>Parasitengona</taxon>
        <taxon>Trombidioidea</taxon>
        <taxon>Trombidiidae</taxon>
        <taxon>Dinothrombium</taxon>
    </lineage>
</organism>
<dbReference type="Pfam" id="PF21291">
    <property type="entry name" value="CYNS_N"/>
    <property type="match status" value="1"/>
</dbReference>
<dbReference type="Pfam" id="PF02560">
    <property type="entry name" value="Cyanate_lyase"/>
    <property type="match status" value="1"/>
</dbReference>
<dbReference type="SMART" id="SM01116">
    <property type="entry name" value="Cyanate_lyase"/>
    <property type="match status" value="1"/>
</dbReference>
<dbReference type="SUPFAM" id="SSF47413">
    <property type="entry name" value="lambda repressor-like DNA-binding domains"/>
    <property type="match status" value="1"/>
</dbReference>
<dbReference type="InterPro" id="IPR010982">
    <property type="entry name" value="Lambda_DNA-bd_dom_sf"/>
</dbReference>
<dbReference type="GO" id="GO:0003677">
    <property type="term" value="F:DNA binding"/>
    <property type="evidence" value="ECO:0007669"/>
    <property type="project" value="InterPro"/>
</dbReference>
<dbReference type="STRING" id="1965070.A0A443QA97"/>
<evidence type="ECO:0000313" key="5">
    <source>
        <dbReference type="EMBL" id="RWR99933.1"/>
    </source>
</evidence>
<dbReference type="AlphaFoldDB" id="A0A443QA97"/>
<keyword evidence="6" id="KW-1185">Reference proteome</keyword>
<dbReference type="EC" id="4.2.1.104" evidence="3"/>
<dbReference type="Gene3D" id="3.30.1160.10">
    <property type="entry name" value="Cyanate lyase, C-terminal domain"/>
    <property type="match status" value="1"/>
</dbReference>
<dbReference type="Proteomes" id="UP000285301">
    <property type="component" value="Unassembled WGS sequence"/>
</dbReference>
<evidence type="ECO:0000256" key="2">
    <source>
        <dbReference type="ARBA" id="ARBA00023239"/>
    </source>
</evidence>
<dbReference type="EMBL" id="NCKU01013011">
    <property type="protein sequence ID" value="RWR99933.1"/>
    <property type="molecule type" value="Genomic_DNA"/>
</dbReference>
<feature type="active site" evidence="3">
    <location>
        <position position="101"/>
    </location>
</feature>
<dbReference type="GO" id="GO:0008824">
    <property type="term" value="F:cyanate hydratase activity"/>
    <property type="evidence" value="ECO:0007669"/>
    <property type="project" value="UniProtKB-UniRule"/>
</dbReference>
<dbReference type="InterPro" id="IPR008076">
    <property type="entry name" value="Cyanase"/>
</dbReference>
<dbReference type="PRINTS" id="PR01693">
    <property type="entry name" value="CYANASE"/>
</dbReference>
<sequence>MSSVLSRKAVTELLLRVKRQKRLNFEDIAKKLNKNKVWTTAAILGQHPMSECEANTVLDIFGIDSTNNEQYEEIKNLLMEIPTRGNQPWPPTDPTIYRLYELMQVYGPSIKALAHEQCGDGIISGINCELDMNKKSIENEDWVEIKILGKFLRYPK</sequence>
<name>A0A443QA97_9ACAR</name>
<feature type="active site" evidence="3">
    <location>
        <position position="98"/>
    </location>
</feature>
<evidence type="ECO:0000313" key="6">
    <source>
        <dbReference type="Proteomes" id="UP000285301"/>
    </source>
</evidence>
<protein>
    <recommendedName>
        <fullName evidence="3">Cyanate hydratase</fullName>
        <shortName evidence="3">Cyanase</shortName>
        <ecNumber evidence="3">4.2.1.104</ecNumber>
    </recommendedName>
    <alternativeName>
        <fullName evidence="3">Cyanate hydrolase</fullName>
    </alternativeName>
    <alternativeName>
        <fullName evidence="3">Cyanate lyase</fullName>
    </alternativeName>
</protein>
<dbReference type="PANTHER" id="PTHR34186:SF2">
    <property type="entry name" value="CYANATE HYDRATASE"/>
    <property type="match status" value="1"/>
</dbReference>
<dbReference type="OrthoDB" id="10019422at2759"/>
<dbReference type="HAMAP" id="MF_00535">
    <property type="entry name" value="Cyanate_hydrat"/>
    <property type="match status" value="1"/>
</dbReference>
<evidence type="ECO:0000256" key="1">
    <source>
        <dbReference type="ARBA" id="ARBA00003561"/>
    </source>
</evidence>
<dbReference type="SUPFAM" id="SSF55234">
    <property type="entry name" value="Cyanase C-terminal domain"/>
    <property type="match status" value="1"/>
</dbReference>
<feature type="domain" description="Cyanate lyase C-terminal" evidence="4">
    <location>
        <begin position="85"/>
        <end position="155"/>
    </location>
</feature>
<comment type="catalytic activity">
    <reaction evidence="3">
        <text>cyanate + hydrogencarbonate + 3 H(+) = NH4(+) + 2 CO2</text>
        <dbReference type="Rhea" id="RHEA:11120"/>
        <dbReference type="ChEBI" id="CHEBI:15378"/>
        <dbReference type="ChEBI" id="CHEBI:16526"/>
        <dbReference type="ChEBI" id="CHEBI:17544"/>
        <dbReference type="ChEBI" id="CHEBI:28938"/>
        <dbReference type="ChEBI" id="CHEBI:29195"/>
        <dbReference type="EC" id="4.2.1.104"/>
    </reaction>
</comment>
<gene>
    <name evidence="5" type="ORF">B4U79_07790</name>
</gene>
<dbReference type="Gene3D" id="1.10.260.40">
    <property type="entry name" value="lambda repressor-like DNA-binding domains"/>
    <property type="match status" value="1"/>
</dbReference>
<dbReference type="InterPro" id="IPR036581">
    <property type="entry name" value="Cyanate_lyase_C_sf"/>
</dbReference>
<dbReference type="InterPro" id="IPR048564">
    <property type="entry name" value="CYNS_N"/>
</dbReference>
<evidence type="ECO:0000256" key="3">
    <source>
        <dbReference type="HAMAP-Rule" id="MF_03139"/>
    </source>
</evidence>
<reference evidence="5 6" key="1">
    <citation type="journal article" date="2018" name="Gigascience">
        <title>Genomes of trombidid mites reveal novel predicted allergens and laterally-transferred genes associated with secondary metabolism.</title>
        <authorList>
            <person name="Dong X."/>
            <person name="Chaisiri K."/>
            <person name="Xia D."/>
            <person name="Armstrong S.D."/>
            <person name="Fang Y."/>
            <person name="Donnelly M.J."/>
            <person name="Kadowaki T."/>
            <person name="McGarry J.W."/>
            <person name="Darby A.C."/>
            <person name="Makepeace B.L."/>
        </authorList>
    </citation>
    <scope>NUCLEOTIDE SEQUENCE [LARGE SCALE GENOMIC DNA]</scope>
    <source>
        <strain evidence="5">UoL-WK</strain>
    </source>
</reference>
<proteinExistence type="inferred from homology"/>
<feature type="active site" evidence="3">
    <location>
        <position position="124"/>
    </location>
</feature>